<dbReference type="STRING" id="692418.SAMN04488029_2160"/>
<comment type="subcellular location">
    <subcellularLocation>
        <location evidence="1">Membrane</location>
        <topology evidence="1">Multi-pass membrane protein</topology>
    </subcellularLocation>
</comment>
<comment type="similarity">
    <text evidence="2 7">Belongs to the MIP/aquaporin (TC 1.A.8) family.</text>
</comment>
<evidence type="ECO:0000313" key="9">
    <source>
        <dbReference type="EMBL" id="SMD34732.1"/>
    </source>
</evidence>
<dbReference type="AlphaFoldDB" id="A0A1W2GE12"/>
<dbReference type="GO" id="GO:0005886">
    <property type="term" value="C:plasma membrane"/>
    <property type="evidence" value="ECO:0007669"/>
    <property type="project" value="TreeGrafter"/>
</dbReference>
<feature type="transmembrane region" description="Helical" evidence="8">
    <location>
        <begin position="134"/>
        <end position="153"/>
    </location>
</feature>
<dbReference type="Proteomes" id="UP000192472">
    <property type="component" value="Unassembled WGS sequence"/>
</dbReference>
<feature type="transmembrane region" description="Helical" evidence="8">
    <location>
        <begin position="208"/>
        <end position="232"/>
    </location>
</feature>
<sequence>MNVYFAEFIGTAILILLGGGVNAGVSLQKNFFHGGGWLAICVGWGLAVAMAIYAVGDISGAHINPAVTLGFAIVGGFEWALVPGYIVAQFLGAMTGASLVWLHYLPHWKATADQGTKLGVFCNSPAIPSKYANLFSEVSGTFVLLFALSFLGLNKFTEGLNPLVVGLLICMIGLAMGGTTGFAINPARDMGPRIAHFMLPIAGKGKSGWGYSWIPVVGPVLGGVLGTLSYQAIFNQNIMFTLYPCVLAVVVLIVLAIKEQSANSETQ</sequence>
<dbReference type="InterPro" id="IPR050363">
    <property type="entry name" value="MIP/Aquaporin"/>
</dbReference>
<dbReference type="PROSITE" id="PS00221">
    <property type="entry name" value="MIP"/>
    <property type="match status" value="1"/>
</dbReference>
<dbReference type="PANTHER" id="PTHR43829">
    <property type="entry name" value="AQUAPORIN OR AQUAGLYCEROPORIN RELATED"/>
    <property type="match status" value="1"/>
</dbReference>
<dbReference type="NCBIfam" id="TIGR00861">
    <property type="entry name" value="MIP"/>
    <property type="match status" value="1"/>
</dbReference>
<dbReference type="RefSeq" id="WP_084372828.1">
    <property type="nucleotide sequence ID" value="NZ_FWYF01000002.1"/>
</dbReference>
<keyword evidence="3 7" id="KW-0813">Transport</keyword>
<dbReference type="PRINTS" id="PR00783">
    <property type="entry name" value="MINTRINSICP"/>
</dbReference>
<feature type="transmembrane region" description="Helical" evidence="8">
    <location>
        <begin position="165"/>
        <end position="187"/>
    </location>
</feature>
<dbReference type="InterPro" id="IPR023271">
    <property type="entry name" value="Aquaporin-like"/>
</dbReference>
<evidence type="ECO:0000256" key="1">
    <source>
        <dbReference type="ARBA" id="ARBA00004141"/>
    </source>
</evidence>
<dbReference type="Pfam" id="PF00230">
    <property type="entry name" value="MIP"/>
    <property type="match status" value="1"/>
</dbReference>
<evidence type="ECO:0000256" key="8">
    <source>
        <dbReference type="SAM" id="Phobius"/>
    </source>
</evidence>
<dbReference type="OrthoDB" id="9807293at2"/>
<evidence type="ECO:0000256" key="4">
    <source>
        <dbReference type="ARBA" id="ARBA00022692"/>
    </source>
</evidence>
<keyword evidence="6 8" id="KW-0472">Membrane</keyword>
<evidence type="ECO:0000256" key="7">
    <source>
        <dbReference type="RuleBase" id="RU000477"/>
    </source>
</evidence>
<proteinExistence type="inferred from homology"/>
<name>A0A1W2GE12_REIFA</name>
<dbReference type="InterPro" id="IPR022357">
    <property type="entry name" value="MIP_CS"/>
</dbReference>
<evidence type="ECO:0000256" key="3">
    <source>
        <dbReference type="ARBA" id="ARBA00022448"/>
    </source>
</evidence>
<dbReference type="Gene3D" id="1.20.1080.10">
    <property type="entry name" value="Glycerol uptake facilitator protein"/>
    <property type="match status" value="1"/>
</dbReference>
<dbReference type="EMBL" id="FWYF01000002">
    <property type="protein sequence ID" value="SMD34732.1"/>
    <property type="molecule type" value="Genomic_DNA"/>
</dbReference>
<evidence type="ECO:0000256" key="6">
    <source>
        <dbReference type="ARBA" id="ARBA00023136"/>
    </source>
</evidence>
<protein>
    <submittedName>
        <fullName evidence="9">Glycerol uptake facilitator protein</fullName>
    </submittedName>
</protein>
<dbReference type="PANTHER" id="PTHR43829:SF9">
    <property type="entry name" value="AQUAPORIN-9"/>
    <property type="match status" value="1"/>
</dbReference>
<keyword evidence="5 8" id="KW-1133">Transmembrane helix</keyword>
<dbReference type="InterPro" id="IPR000425">
    <property type="entry name" value="MIP"/>
</dbReference>
<accession>A0A1W2GE12</accession>
<keyword evidence="4 7" id="KW-0812">Transmembrane</keyword>
<dbReference type="SUPFAM" id="SSF81338">
    <property type="entry name" value="Aquaporin-like"/>
    <property type="match status" value="1"/>
</dbReference>
<evidence type="ECO:0000313" key="10">
    <source>
        <dbReference type="Proteomes" id="UP000192472"/>
    </source>
</evidence>
<feature type="transmembrane region" description="Helical" evidence="8">
    <location>
        <begin position="63"/>
        <end position="80"/>
    </location>
</feature>
<keyword evidence="10" id="KW-1185">Reference proteome</keyword>
<organism evidence="9 10">
    <name type="scientific">Reichenbachiella faecimaris</name>
    <dbReference type="NCBI Taxonomy" id="692418"/>
    <lineage>
        <taxon>Bacteria</taxon>
        <taxon>Pseudomonadati</taxon>
        <taxon>Bacteroidota</taxon>
        <taxon>Cytophagia</taxon>
        <taxon>Cytophagales</taxon>
        <taxon>Reichenbachiellaceae</taxon>
        <taxon>Reichenbachiella</taxon>
    </lineage>
</organism>
<dbReference type="GO" id="GO:0015254">
    <property type="term" value="F:glycerol channel activity"/>
    <property type="evidence" value="ECO:0007669"/>
    <property type="project" value="TreeGrafter"/>
</dbReference>
<evidence type="ECO:0000256" key="5">
    <source>
        <dbReference type="ARBA" id="ARBA00022989"/>
    </source>
</evidence>
<evidence type="ECO:0000256" key="2">
    <source>
        <dbReference type="ARBA" id="ARBA00006175"/>
    </source>
</evidence>
<feature type="transmembrane region" description="Helical" evidence="8">
    <location>
        <begin position="33"/>
        <end position="56"/>
    </location>
</feature>
<feature type="transmembrane region" description="Helical" evidence="8">
    <location>
        <begin position="238"/>
        <end position="257"/>
    </location>
</feature>
<gene>
    <name evidence="9" type="ORF">SAMN04488029_2160</name>
</gene>
<reference evidence="9 10" key="1">
    <citation type="submission" date="2017-04" db="EMBL/GenBank/DDBJ databases">
        <authorList>
            <person name="Afonso C.L."/>
            <person name="Miller P.J."/>
            <person name="Scott M.A."/>
            <person name="Spackman E."/>
            <person name="Goraichik I."/>
            <person name="Dimitrov K.M."/>
            <person name="Suarez D.L."/>
            <person name="Swayne D.E."/>
        </authorList>
    </citation>
    <scope>NUCLEOTIDE SEQUENCE [LARGE SCALE GENOMIC DNA]</scope>
    <source>
        <strain evidence="9 10">DSM 26133</strain>
    </source>
</reference>